<dbReference type="EMBL" id="MCGN01000001">
    <property type="protein sequence ID" value="ORZ02136.1"/>
    <property type="molecule type" value="Genomic_DNA"/>
</dbReference>
<evidence type="ECO:0000313" key="12">
    <source>
        <dbReference type="Proteomes" id="UP000242180"/>
    </source>
</evidence>
<dbReference type="GO" id="GO:0071038">
    <property type="term" value="P:TRAMP-dependent tRNA surveillance pathway"/>
    <property type="evidence" value="ECO:0007669"/>
    <property type="project" value="TreeGrafter"/>
</dbReference>
<feature type="region of interest" description="Disordered" evidence="9">
    <location>
        <begin position="549"/>
        <end position="570"/>
    </location>
</feature>
<evidence type="ECO:0000313" key="11">
    <source>
        <dbReference type="EMBL" id="ORZ02136.1"/>
    </source>
</evidence>
<dbReference type="Proteomes" id="UP000242180">
    <property type="component" value="Unassembled WGS sequence"/>
</dbReference>
<keyword evidence="6" id="KW-0269">Exonuclease</keyword>
<dbReference type="GO" id="GO:0003727">
    <property type="term" value="F:single-stranded RNA binding"/>
    <property type="evidence" value="ECO:0007669"/>
    <property type="project" value="TreeGrafter"/>
</dbReference>
<dbReference type="InterPro" id="IPR036397">
    <property type="entry name" value="RNaseH_sf"/>
</dbReference>
<feature type="domain" description="HRDC" evidence="10">
    <location>
        <begin position="456"/>
        <end position="536"/>
    </location>
</feature>
<gene>
    <name evidence="11" type="ORF">BCR43DRAFT_448826</name>
</gene>
<dbReference type="InterPro" id="IPR045092">
    <property type="entry name" value="Rrp6-like"/>
</dbReference>
<proteinExistence type="inferred from homology"/>
<dbReference type="InterPro" id="IPR012337">
    <property type="entry name" value="RNaseH-like_sf"/>
</dbReference>
<dbReference type="AlphaFoldDB" id="A0A1X2HRC7"/>
<keyword evidence="3" id="KW-0540">Nuclease</keyword>
<dbReference type="Pfam" id="PF01612">
    <property type="entry name" value="DNA_pol_A_exo1"/>
    <property type="match status" value="1"/>
</dbReference>
<dbReference type="PANTHER" id="PTHR12124">
    <property type="entry name" value="POLYMYOSITIS/SCLERODERMA AUTOANTIGEN-RELATED"/>
    <property type="match status" value="1"/>
</dbReference>
<dbReference type="InterPro" id="IPR049559">
    <property type="entry name" value="Rrp6p-like_exo"/>
</dbReference>
<dbReference type="InterPro" id="IPR044876">
    <property type="entry name" value="HRDC_dom_sf"/>
</dbReference>
<dbReference type="InterPro" id="IPR002121">
    <property type="entry name" value="HRDC_dom"/>
</dbReference>
<evidence type="ECO:0000256" key="2">
    <source>
        <dbReference type="ARBA" id="ARBA00022552"/>
    </source>
</evidence>
<dbReference type="FunFam" id="3.30.420.10:FF:000059">
    <property type="entry name" value="Exosome complex exonuclease Rrp6"/>
    <property type="match status" value="1"/>
</dbReference>
<dbReference type="OMA" id="TMDIIWL"/>
<name>A0A1X2HRC7_SYNRA</name>
<dbReference type="SMART" id="SM00474">
    <property type="entry name" value="35EXOc"/>
    <property type="match status" value="1"/>
</dbReference>
<dbReference type="STRING" id="13706.A0A1X2HRC7"/>
<dbReference type="CDD" id="cd06147">
    <property type="entry name" value="Rrp6p_like_exo"/>
    <property type="match status" value="1"/>
</dbReference>
<dbReference type="PROSITE" id="PS50967">
    <property type="entry name" value="HRDC"/>
    <property type="match status" value="1"/>
</dbReference>
<dbReference type="Gene3D" id="1.10.150.80">
    <property type="entry name" value="HRDC domain"/>
    <property type="match status" value="1"/>
</dbReference>
<organism evidence="11 12">
    <name type="scientific">Syncephalastrum racemosum</name>
    <name type="common">Filamentous fungus</name>
    <dbReference type="NCBI Taxonomy" id="13706"/>
    <lineage>
        <taxon>Eukaryota</taxon>
        <taxon>Fungi</taxon>
        <taxon>Fungi incertae sedis</taxon>
        <taxon>Mucoromycota</taxon>
        <taxon>Mucoromycotina</taxon>
        <taxon>Mucoromycetes</taxon>
        <taxon>Mucorales</taxon>
        <taxon>Syncephalastraceae</taxon>
        <taxon>Syncephalastrum</taxon>
    </lineage>
</organism>
<reference evidence="11 12" key="1">
    <citation type="submission" date="2016-07" db="EMBL/GenBank/DDBJ databases">
        <title>Pervasive Adenine N6-methylation of Active Genes in Fungi.</title>
        <authorList>
            <consortium name="DOE Joint Genome Institute"/>
            <person name="Mondo S.J."/>
            <person name="Dannebaum R.O."/>
            <person name="Kuo R.C."/>
            <person name="Labutti K."/>
            <person name="Haridas S."/>
            <person name="Kuo A."/>
            <person name="Salamov A."/>
            <person name="Ahrendt S.R."/>
            <person name="Lipzen A."/>
            <person name="Sullivan W."/>
            <person name="Andreopoulos W.B."/>
            <person name="Clum A."/>
            <person name="Lindquist E."/>
            <person name="Daum C."/>
            <person name="Ramamoorthy G.K."/>
            <person name="Gryganskyi A."/>
            <person name="Culley D."/>
            <person name="Magnuson J.K."/>
            <person name="James T.Y."/>
            <person name="O'Malley M.A."/>
            <person name="Stajich J.E."/>
            <person name="Spatafora J.W."/>
            <person name="Visel A."/>
            <person name="Grigoriev I.V."/>
        </authorList>
    </citation>
    <scope>NUCLEOTIDE SEQUENCE [LARGE SCALE GENOMIC DNA]</scope>
    <source>
        <strain evidence="11 12">NRRL 2496</strain>
    </source>
</reference>
<dbReference type="FunCoup" id="A0A1X2HRC7">
    <property type="interactions" value="851"/>
</dbReference>
<dbReference type="Gene3D" id="3.30.420.10">
    <property type="entry name" value="Ribonuclease H-like superfamily/Ribonuclease H"/>
    <property type="match status" value="1"/>
</dbReference>
<dbReference type="GO" id="GO:0071051">
    <property type="term" value="P:poly(A)-dependent snoRNA 3'-end processing"/>
    <property type="evidence" value="ECO:0007669"/>
    <property type="project" value="TreeGrafter"/>
</dbReference>
<comment type="caution">
    <text evidence="11">The sequence shown here is derived from an EMBL/GenBank/DDBJ whole genome shotgun (WGS) entry which is preliminary data.</text>
</comment>
<evidence type="ECO:0000256" key="9">
    <source>
        <dbReference type="SAM" id="MobiDB-lite"/>
    </source>
</evidence>
<evidence type="ECO:0000256" key="6">
    <source>
        <dbReference type="ARBA" id="ARBA00022839"/>
    </source>
</evidence>
<dbReference type="GO" id="GO:0000175">
    <property type="term" value="F:3'-5'-RNA exonuclease activity"/>
    <property type="evidence" value="ECO:0007669"/>
    <property type="project" value="InterPro"/>
</dbReference>
<protein>
    <submittedName>
        <fullName evidence="11">Ribonuclease H-like domain-containing protein</fullName>
    </submittedName>
</protein>
<keyword evidence="7" id="KW-0539">Nucleus</keyword>
<dbReference type="GO" id="GO:0000166">
    <property type="term" value="F:nucleotide binding"/>
    <property type="evidence" value="ECO:0007669"/>
    <property type="project" value="InterPro"/>
</dbReference>
<keyword evidence="2" id="KW-0698">rRNA processing</keyword>
<evidence type="ECO:0000256" key="8">
    <source>
        <dbReference type="ARBA" id="ARBA00043957"/>
    </source>
</evidence>
<dbReference type="GO" id="GO:0071035">
    <property type="term" value="P:nuclear polyadenylation-dependent rRNA catabolic process"/>
    <property type="evidence" value="ECO:0007669"/>
    <property type="project" value="TreeGrafter"/>
</dbReference>
<evidence type="ECO:0000256" key="1">
    <source>
        <dbReference type="ARBA" id="ARBA00004123"/>
    </source>
</evidence>
<keyword evidence="4" id="KW-0378">Hydrolase</keyword>
<dbReference type="GO" id="GO:0000176">
    <property type="term" value="C:nuclear exosome (RNase complex)"/>
    <property type="evidence" value="ECO:0007669"/>
    <property type="project" value="InterPro"/>
</dbReference>
<dbReference type="GO" id="GO:0071039">
    <property type="term" value="P:nuclear polyadenylation-dependent CUT catabolic process"/>
    <property type="evidence" value="ECO:0007669"/>
    <property type="project" value="TreeGrafter"/>
</dbReference>
<dbReference type="GO" id="GO:0071040">
    <property type="term" value="P:nuclear polyadenylation-dependent antisense transcript catabolic process"/>
    <property type="evidence" value="ECO:0007669"/>
    <property type="project" value="TreeGrafter"/>
</dbReference>
<dbReference type="PANTHER" id="PTHR12124:SF47">
    <property type="entry name" value="EXOSOME COMPONENT 10"/>
    <property type="match status" value="1"/>
</dbReference>
<dbReference type="Pfam" id="PF08066">
    <property type="entry name" value="PMC2NT"/>
    <property type="match status" value="1"/>
</dbReference>
<keyword evidence="5" id="KW-0271">Exosome</keyword>
<dbReference type="GO" id="GO:0071044">
    <property type="term" value="P:histone mRNA catabolic process"/>
    <property type="evidence" value="ECO:0007669"/>
    <property type="project" value="TreeGrafter"/>
</dbReference>
<dbReference type="GO" id="GO:0071036">
    <property type="term" value="P:nuclear polyadenylation-dependent snoRNA catabolic process"/>
    <property type="evidence" value="ECO:0007669"/>
    <property type="project" value="TreeGrafter"/>
</dbReference>
<evidence type="ECO:0000256" key="3">
    <source>
        <dbReference type="ARBA" id="ARBA00022722"/>
    </source>
</evidence>
<dbReference type="FunFam" id="1.10.150.80:FF:000001">
    <property type="entry name" value="Putative exosome component 10"/>
    <property type="match status" value="1"/>
</dbReference>
<dbReference type="SMART" id="SM00341">
    <property type="entry name" value="HRDC"/>
    <property type="match status" value="1"/>
</dbReference>
<dbReference type="GO" id="GO:0071037">
    <property type="term" value="P:nuclear polyadenylation-dependent snRNA catabolic process"/>
    <property type="evidence" value="ECO:0007669"/>
    <property type="project" value="TreeGrafter"/>
</dbReference>
<sequence length="649" mass="73732">MKMSDPAIPHPKEDFDGFQSSLFKALMSASVASNALDGSQIGFHRSLDRQFAKNMDHSASHLLSAANRLLQQCAHDTGVDTMEFEDADDVNNRYINVVEVVDALLEKADICLDEYRGSRKAGTETAQVESSEPQRKELEKQYRNAGNIVRPQSKFNDINNLNDVPFERKIKFKPHALVPLDHNVTPEMLPHPDTGIPLVSLPHAYEFEIMSLQHPDHMFIQNEPQMYLPFDETKPTWVENEEQLDAMLAKLEKAREIAVDLEYHDFRSYQGFTCLMQISTRDEDFIVDTLELRNQLCKLNEVFADPAIVKVLHGATFDIQWLQKDFGVYIVNLFDTYFATKQLDFPSHGLAFLLQKYCAVTADKRFQLADWRIRPLPEPMMKYAQSDTHYLLYIYDCLRNELLAKSVANENLLRSVLASSNEVALNKWEKPVYDMENGEGKNGWASLLRRWNHRMTSQQLAVFKSVHYWRDQAARDEDESPRYILPNHMLFALVERMPIDKAGVIGCCNPCPTYVLLNAQMLAARIQRAKMDALAADVEAADTPVVTKRPAEDETMEKGQAQPAPKRHKVDAVDPAVFDLQKAKEARMAQAAQVSKASSQLFGAWEDAAEVSGAQDKLERIRASMKLTMPYEGLAVKSITTAKDLRGQQ</sequence>
<evidence type="ECO:0000256" key="5">
    <source>
        <dbReference type="ARBA" id="ARBA00022835"/>
    </source>
</evidence>
<accession>A0A1X2HRC7</accession>
<comment type="subcellular location">
    <subcellularLocation>
        <location evidence="1">Nucleus</location>
    </subcellularLocation>
</comment>
<dbReference type="GO" id="GO:0005730">
    <property type="term" value="C:nucleolus"/>
    <property type="evidence" value="ECO:0007669"/>
    <property type="project" value="TreeGrafter"/>
</dbReference>
<evidence type="ECO:0000259" key="10">
    <source>
        <dbReference type="PROSITE" id="PS50967"/>
    </source>
</evidence>
<dbReference type="InterPro" id="IPR012588">
    <property type="entry name" value="Exosome-assoc_fac_Rrp6_N"/>
</dbReference>
<dbReference type="InParanoid" id="A0A1X2HRC7"/>
<dbReference type="SUPFAM" id="SSF53098">
    <property type="entry name" value="Ribonuclease H-like"/>
    <property type="match status" value="1"/>
</dbReference>
<evidence type="ECO:0000256" key="4">
    <source>
        <dbReference type="ARBA" id="ARBA00022801"/>
    </source>
</evidence>
<dbReference type="InterPro" id="IPR010997">
    <property type="entry name" value="HRDC-like_sf"/>
</dbReference>
<dbReference type="SUPFAM" id="SSF47819">
    <property type="entry name" value="HRDC-like"/>
    <property type="match status" value="1"/>
</dbReference>
<keyword evidence="12" id="KW-1185">Reference proteome</keyword>
<dbReference type="InterPro" id="IPR002562">
    <property type="entry name" value="3'-5'_exonuclease_dom"/>
</dbReference>
<dbReference type="OrthoDB" id="2250022at2759"/>
<evidence type="ECO:0000256" key="7">
    <source>
        <dbReference type="ARBA" id="ARBA00023242"/>
    </source>
</evidence>
<comment type="similarity">
    <text evidence="8">Belongs to the exosome component 10/RRP6 family.</text>
</comment>
<dbReference type="GO" id="GO:0000467">
    <property type="term" value="P:exonucleolytic trimming to generate mature 3'-end of 5.8S rRNA from tricistronic rRNA transcript (SSU-rRNA, 5.8S rRNA, LSU-rRNA)"/>
    <property type="evidence" value="ECO:0007669"/>
    <property type="project" value="InterPro"/>
</dbReference>
<dbReference type="Pfam" id="PF00570">
    <property type="entry name" value="HRDC"/>
    <property type="match status" value="1"/>
</dbReference>